<dbReference type="SUPFAM" id="SSF53597">
    <property type="entry name" value="Dihydrofolate reductase-like"/>
    <property type="match status" value="1"/>
</dbReference>
<dbReference type="InterPro" id="IPR024072">
    <property type="entry name" value="DHFR-like_dom_sf"/>
</dbReference>
<reference evidence="2 3" key="1">
    <citation type="submission" date="2019-11" db="EMBL/GenBank/DDBJ databases">
        <authorList>
            <person name="He Y."/>
        </authorList>
    </citation>
    <scope>NUCLEOTIDE SEQUENCE [LARGE SCALE GENOMIC DNA]</scope>
    <source>
        <strain evidence="2 3">SCSIO 58843</strain>
    </source>
</reference>
<evidence type="ECO:0000259" key="1">
    <source>
        <dbReference type="Pfam" id="PF01872"/>
    </source>
</evidence>
<evidence type="ECO:0000313" key="3">
    <source>
        <dbReference type="Proteomes" id="UP000334019"/>
    </source>
</evidence>
<dbReference type="InterPro" id="IPR050765">
    <property type="entry name" value="Riboflavin_Biosynth_HTPR"/>
</dbReference>
<gene>
    <name evidence="2" type="ORF">GH723_03410</name>
</gene>
<dbReference type="Pfam" id="PF01872">
    <property type="entry name" value="RibD_C"/>
    <property type="match status" value="1"/>
</dbReference>
<dbReference type="InterPro" id="IPR002734">
    <property type="entry name" value="RibDG_C"/>
</dbReference>
<name>A0A5Q2REW9_9ACTN</name>
<dbReference type="KEGG" id="atq:GH723_03410"/>
<dbReference type="Proteomes" id="UP000334019">
    <property type="component" value="Chromosome"/>
</dbReference>
<dbReference type="AlphaFoldDB" id="A0A5Q2REW9"/>
<dbReference type="GO" id="GO:0008703">
    <property type="term" value="F:5-amino-6-(5-phosphoribosylamino)uracil reductase activity"/>
    <property type="evidence" value="ECO:0007669"/>
    <property type="project" value="InterPro"/>
</dbReference>
<dbReference type="PANTHER" id="PTHR38011:SF2">
    <property type="entry name" value="BIFUNCTIONAL DEAMINASE-REDUCTASE DOMAIN PROTEIN"/>
    <property type="match status" value="1"/>
</dbReference>
<organism evidence="2 3">
    <name type="scientific">Actinomarinicola tropica</name>
    <dbReference type="NCBI Taxonomy" id="2789776"/>
    <lineage>
        <taxon>Bacteria</taxon>
        <taxon>Bacillati</taxon>
        <taxon>Actinomycetota</taxon>
        <taxon>Acidimicrobiia</taxon>
        <taxon>Acidimicrobiales</taxon>
        <taxon>Iamiaceae</taxon>
        <taxon>Actinomarinicola</taxon>
    </lineage>
</organism>
<proteinExistence type="predicted"/>
<dbReference type="PANTHER" id="PTHR38011">
    <property type="entry name" value="DIHYDROFOLATE REDUCTASE FAMILY PROTEIN (AFU_ORTHOLOGUE AFUA_8G06820)"/>
    <property type="match status" value="1"/>
</dbReference>
<sequence length="208" mass="22296">MRLVLMQFCSLDGVTQGPGSPDEDTSHGFSRGGWFAPYVDETFLPIVRRWAESADAYLFGRRTYTAFADAWPHMPDLDDPVAASLNGRPKHVVSSNLTDADLTWGPATLHQGDVEAAVAEITAAPGAEVQVHGSTTLGRALLRAGLVDELRLVVAPVIVGDGRRLLTEADSARGLRLLDLERTDAGLAVHTYAVEGPATFATYAPAER</sequence>
<accession>A0A5Q2REW9</accession>
<protein>
    <submittedName>
        <fullName evidence="2">Dihydrofolate reductase</fullName>
    </submittedName>
</protein>
<feature type="domain" description="Bacterial bifunctional deaminase-reductase C-terminal" evidence="1">
    <location>
        <begin position="5"/>
        <end position="187"/>
    </location>
</feature>
<keyword evidence="3" id="KW-1185">Reference proteome</keyword>
<dbReference type="GO" id="GO:0009231">
    <property type="term" value="P:riboflavin biosynthetic process"/>
    <property type="evidence" value="ECO:0007669"/>
    <property type="project" value="InterPro"/>
</dbReference>
<dbReference type="EMBL" id="CP045851">
    <property type="protein sequence ID" value="QGG94223.1"/>
    <property type="molecule type" value="Genomic_DNA"/>
</dbReference>
<evidence type="ECO:0000313" key="2">
    <source>
        <dbReference type="EMBL" id="QGG94223.1"/>
    </source>
</evidence>
<dbReference type="Gene3D" id="3.40.430.10">
    <property type="entry name" value="Dihydrofolate Reductase, subunit A"/>
    <property type="match status" value="1"/>
</dbReference>
<dbReference type="RefSeq" id="WP_153758329.1">
    <property type="nucleotide sequence ID" value="NZ_CP045851.1"/>
</dbReference>